<reference evidence="1 2" key="1">
    <citation type="journal article" date="2014" name="Genome Announc.">
        <title>Genome Sequence of Gammaproteobacterial Pseudohaliea rubra Type Strain DSM 19751, Isolated from Coastal Seawater of the Mediterranean Sea.</title>
        <authorList>
            <person name="Spring S."/>
            <person name="Fiebig A."/>
            <person name="Riedel T."/>
            <person name="Goker M."/>
            <person name="Klenk H.P."/>
        </authorList>
    </citation>
    <scope>NUCLEOTIDE SEQUENCE [LARGE SCALE GENOMIC DNA]</scope>
    <source>
        <strain evidence="1 2">DSM 19751</strain>
    </source>
</reference>
<accession>A0A095XV51</accession>
<dbReference type="InterPro" id="IPR011330">
    <property type="entry name" value="Glyco_hydro/deAcase_b/a-brl"/>
</dbReference>
<comment type="caution">
    <text evidence="1">The sequence shown here is derived from an EMBL/GenBank/DDBJ whole genome shotgun (WGS) entry which is preliminary data.</text>
</comment>
<keyword evidence="2" id="KW-1185">Reference proteome</keyword>
<dbReference type="HOGENOM" id="CLU_1183007_0_0_6"/>
<dbReference type="Gene3D" id="3.20.20.370">
    <property type="entry name" value="Glycoside hydrolase/deacetylase"/>
    <property type="match status" value="1"/>
</dbReference>
<dbReference type="Pfam" id="PF10096">
    <property type="entry name" value="DUF2334"/>
    <property type="match status" value="1"/>
</dbReference>
<organism evidence="1 2">
    <name type="scientific">Pseudohaliea rubra DSM 19751</name>
    <dbReference type="NCBI Taxonomy" id="1265313"/>
    <lineage>
        <taxon>Bacteria</taxon>
        <taxon>Pseudomonadati</taxon>
        <taxon>Pseudomonadota</taxon>
        <taxon>Gammaproteobacteria</taxon>
        <taxon>Cellvibrionales</taxon>
        <taxon>Halieaceae</taxon>
        <taxon>Pseudohaliea</taxon>
    </lineage>
</organism>
<name>A0A095XV51_9GAMM</name>
<sequence length="244" mass="26712">MKPTALVSVHDVMPDTLPAVQGCLALLAQFGISRTALLVVPGAGWNDTGVAVLRELAGAGHELVAHGWTHHTVPRTAYHRTHAALLSRNVAEHLALDRGGAIALTYRSRDWFLERDLPAPHTYIPPAWALGRLRGSAREEQPFAVLESLRGVHLRDAAGTFRFVSLPLAGFEADTRLRAEFLGKWNRLQLRQARRRGRPLRIAVHPRDPELLLGQQLRAVLGLGWTPLTYAALCPVQGAVALCA</sequence>
<evidence type="ECO:0000313" key="2">
    <source>
        <dbReference type="Proteomes" id="UP000029640"/>
    </source>
</evidence>
<dbReference type="EMBL" id="AUVB01000054">
    <property type="protein sequence ID" value="KGE03566.1"/>
    <property type="molecule type" value="Genomic_DNA"/>
</dbReference>
<proteinExistence type="predicted"/>
<dbReference type="STRING" id="1265313.HRUBRA_01945"/>
<evidence type="ECO:0000313" key="1">
    <source>
        <dbReference type="EMBL" id="KGE03566.1"/>
    </source>
</evidence>
<gene>
    <name evidence="1" type="ORF">HRUBRA_01945</name>
</gene>
<dbReference type="Proteomes" id="UP000029640">
    <property type="component" value="Unassembled WGS sequence"/>
</dbReference>
<dbReference type="AlphaFoldDB" id="A0A095XV51"/>
<protein>
    <recommendedName>
        <fullName evidence="3">Deacetylase</fullName>
    </recommendedName>
</protein>
<evidence type="ECO:0008006" key="3">
    <source>
        <dbReference type="Google" id="ProtNLM"/>
    </source>
</evidence>
<dbReference type="OrthoDB" id="9793440at2"/>
<dbReference type="SUPFAM" id="SSF88713">
    <property type="entry name" value="Glycoside hydrolase/deacetylase"/>
    <property type="match status" value="1"/>
</dbReference>
<dbReference type="InterPro" id="IPR018763">
    <property type="entry name" value="DUF2334"/>
</dbReference>
<dbReference type="eggNOG" id="COG3233">
    <property type="taxonomic scope" value="Bacteria"/>
</dbReference>
<dbReference type="GO" id="GO:0005975">
    <property type="term" value="P:carbohydrate metabolic process"/>
    <property type="evidence" value="ECO:0007669"/>
    <property type="project" value="InterPro"/>
</dbReference>
<dbReference type="RefSeq" id="WP_052094232.1">
    <property type="nucleotide sequence ID" value="NZ_KN234745.1"/>
</dbReference>